<dbReference type="HOGENOM" id="CLU_012348_7_3_1"/>
<dbReference type="InterPro" id="IPR013087">
    <property type="entry name" value="Znf_C2H2_type"/>
</dbReference>
<dbReference type="eggNOG" id="KOG2095">
    <property type="taxonomic scope" value="Eukaryota"/>
</dbReference>
<proteinExistence type="predicted"/>
<dbReference type="GO" id="GO:0035861">
    <property type="term" value="C:site of double-strand break"/>
    <property type="evidence" value="ECO:0007669"/>
    <property type="project" value="TreeGrafter"/>
</dbReference>
<evidence type="ECO:0000256" key="3">
    <source>
        <dbReference type="ARBA" id="ARBA00022723"/>
    </source>
</evidence>
<dbReference type="AlphaFoldDB" id="G8BTR2"/>
<dbReference type="InterPro" id="IPR001126">
    <property type="entry name" value="UmuC"/>
</dbReference>
<feature type="domain" description="UBZ3-type" evidence="12">
    <location>
        <begin position="553"/>
        <end position="588"/>
    </location>
</feature>
<dbReference type="Gene3D" id="1.10.150.20">
    <property type="entry name" value="5' to 3' exonuclease, C-terminal subdomain"/>
    <property type="match status" value="1"/>
</dbReference>
<evidence type="ECO:0000256" key="7">
    <source>
        <dbReference type="ARBA" id="ARBA00023204"/>
    </source>
</evidence>
<dbReference type="InterPro" id="IPR036775">
    <property type="entry name" value="DNA_pol_Y-fam_lit_finger_sf"/>
</dbReference>
<keyword evidence="6" id="KW-0862">Zinc</keyword>
<dbReference type="Gene3D" id="3.30.1490.100">
    <property type="entry name" value="DNA polymerase, Y-family, little finger domain"/>
    <property type="match status" value="1"/>
</dbReference>
<comment type="subcellular location">
    <subcellularLocation>
        <location evidence="1">Nucleus</location>
    </subcellularLocation>
</comment>
<dbReference type="Pfam" id="PF00817">
    <property type="entry name" value="IMS"/>
    <property type="match status" value="1"/>
</dbReference>
<dbReference type="PANTHER" id="PTHR45873">
    <property type="entry name" value="DNA POLYMERASE ETA"/>
    <property type="match status" value="1"/>
</dbReference>
<dbReference type="STRING" id="1071381.G8BTR2"/>
<name>G8BTR2_TETPH</name>
<reference evidence="13 14" key="1">
    <citation type="journal article" date="2011" name="Proc. Natl. Acad. Sci. U.S.A.">
        <title>Evolutionary erosion of yeast sex chromosomes by mating-type switching accidents.</title>
        <authorList>
            <person name="Gordon J.L."/>
            <person name="Armisen D."/>
            <person name="Proux-Wera E."/>
            <person name="Oheigeartaigh S.S."/>
            <person name="Byrne K.P."/>
            <person name="Wolfe K.H."/>
        </authorList>
    </citation>
    <scope>NUCLEOTIDE SEQUENCE [LARGE SCALE GENOMIC DNA]</scope>
    <source>
        <strain evidence="14">ATCC 24235 / CBS 4417 / NBRC 1672 / NRRL Y-8282 / UCD 70-5</strain>
    </source>
</reference>
<evidence type="ECO:0000256" key="1">
    <source>
        <dbReference type="ARBA" id="ARBA00004123"/>
    </source>
</evidence>
<feature type="domain" description="C2H2-type" evidence="10">
    <location>
        <begin position="558"/>
        <end position="585"/>
    </location>
</feature>
<dbReference type="PROSITE" id="PS51907">
    <property type="entry name" value="ZF_UBZ3"/>
    <property type="match status" value="1"/>
</dbReference>
<dbReference type="SUPFAM" id="SSF56672">
    <property type="entry name" value="DNA/RNA polymerases"/>
    <property type="match status" value="1"/>
</dbReference>
<dbReference type="PROSITE" id="PS50173">
    <property type="entry name" value="UMUC"/>
    <property type="match status" value="1"/>
</dbReference>
<evidence type="ECO:0000256" key="5">
    <source>
        <dbReference type="ARBA" id="ARBA00022771"/>
    </source>
</evidence>
<evidence type="ECO:0008006" key="15">
    <source>
        <dbReference type="Google" id="ProtNLM"/>
    </source>
</evidence>
<dbReference type="OMA" id="QVEQIRC"/>
<dbReference type="KEGG" id="tpf:TPHA_0E01980"/>
<evidence type="ECO:0000256" key="6">
    <source>
        <dbReference type="ARBA" id="ARBA00022833"/>
    </source>
</evidence>
<dbReference type="OrthoDB" id="5723at2759"/>
<dbReference type="Gene3D" id="3.40.1170.60">
    <property type="match status" value="1"/>
</dbReference>
<dbReference type="Gene3D" id="3.30.70.270">
    <property type="match status" value="1"/>
</dbReference>
<protein>
    <recommendedName>
        <fullName evidence="15">C2H2-type domain-containing protein</fullName>
    </recommendedName>
</protein>
<evidence type="ECO:0000259" key="12">
    <source>
        <dbReference type="PROSITE" id="PS51907"/>
    </source>
</evidence>
<dbReference type="GO" id="GO:0003684">
    <property type="term" value="F:damaged DNA binding"/>
    <property type="evidence" value="ECO:0007669"/>
    <property type="project" value="InterPro"/>
</dbReference>
<evidence type="ECO:0000256" key="2">
    <source>
        <dbReference type="ARBA" id="ARBA00022679"/>
    </source>
</evidence>
<keyword evidence="8" id="KW-0539">Nucleus</keyword>
<dbReference type="GO" id="GO:0042276">
    <property type="term" value="P:error-prone translesion synthesis"/>
    <property type="evidence" value="ECO:0007669"/>
    <property type="project" value="EnsemblFungi"/>
</dbReference>
<gene>
    <name evidence="13" type="primary">TPHA0E01980</name>
    <name evidence="13" type="ordered locus">TPHA_0E01980</name>
</gene>
<dbReference type="GO" id="GO:0005657">
    <property type="term" value="C:replication fork"/>
    <property type="evidence" value="ECO:0007669"/>
    <property type="project" value="EnsemblFungi"/>
</dbReference>
<accession>G8BTR2</accession>
<keyword evidence="7" id="KW-0234">DNA repair</keyword>
<dbReference type="GeneID" id="11531228"/>
<dbReference type="GO" id="GO:0003887">
    <property type="term" value="F:DNA-directed DNA polymerase activity"/>
    <property type="evidence" value="ECO:0007669"/>
    <property type="project" value="EnsemblFungi"/>
</dbReference>
<evidence type="ECO:0000256" key="8">
    <source>
        <dbReference type="ARBA" id="ARBA00023242"/>
    </source>
</evidence>
<dbReference type="InterPro" id="IPR052230">
    <property type="entry name" value="DNA_polymerase_eta"/>
</dbReference>
<keyword evidence="5 9" id="KW-0863">Zinc-finger</keyword>
<evidence type="ECO:0000313" key="13">
    <source>
        <dbReference type="EMBL" id="CCE63290.1"/>
    </source>
</evidence>
<dbReference type="InterPro" id="IPR043128">
    <property type="entry name" value="Rev_trsase/Diguanyl_cyclase"/>
</dbReference>
<dbReference type="SUPFAM" id="SSF100879">
    <property type="entry name" value="Lesion bypass DNA polymerase (Y-family), little finger domain"/>
    <property type="match status" value="1"/>
</dbReference>
<dbReference type="PROSITE" id="PS50157">
    <property type="entry name" value="ZINC_FINGER_C2H2_2"/>
    <property type="match status" value="1"/>
</dbReference>
<keyword evidence="3" id="KW-0479">Metal-binding</keyword>
<evidence type="ECO:0000256" key="4">
    <source>
        <dbReference type="ARBA" id="ARBA00022763"/>
    </source>
</evidence>
<keyword evidence="4" id="KW-0227">DNA damage</keyword>
<dbReference type="Pfam" id="PF18439">
    <property type="entry name" value="zf_UBZ"/>
    <property type="match status" value="1"/>
</dbReference>
<dbReference type="GO" id="GO:0009314">
    <property type="term" value="P:response to radiation"/>
    <property type="evidence" value="ECO:0007669"/>
    <property type="project" value="TreeGrafter"/>
</dbReference>
<keyword evidence="2" id="KW-0808">Transferase</keyword>
<dbReference type="GO" id="GO:0070987">
    <property type="term" value="P:error-free translesion synthesis"/>
    <property type="evidence" value="ECO:0007669"/>
    <property type="project" value="EnsemblFungi"/>
</dbReference>
<dbReference type="RefSeq" id="XP_003685724.1">
    <property type="nucleotide sequence ID" value="XM_003685676.1"/>
</dbReference>
<dbReference type="FunFam" id="3.40.1170.60:FF:000008">
    <property type="entry name" value="DNA polymerase eta subunit"/>
    <property type="match status" value="1"/>
</dbReference>
<dbReference type="EMBL" id="HE612860">
    <property type="protein sequence ID" value="CCE63290.1"/>
    <property type="molecule type" value="Genomic_DNA"/>
</dbReference>
<evidence type="ECO:0000313" key="14">
    <source>
        <dbReference type="Proteomes" id="UP000005666"/>
    </source>
</evidence>
<dbReference type="Proteomes" id="UP000005666">
    <property type="component" value="Chromosome 5"/>
</dbReference>
<dbReference type="GO" id="GO:0005634">
    <property type="term" value="C:nucleus"/>
    <property type="evidence" value="ECO:0007669"/>
    <property type="project" value="UniProtKB-SubCell"/>
</dbReference>
<dbReference type="GO" id="GO:0007064">
    <property type="term" value="P:mitotic sister chromatid cohesion"/>
    <property type="evidence" value="ECO:0007669"/>
    <property type="project" value="EnsemblFungi"/>
</dbReference>
<keyword evidence="14" id="KW-1185">Reference proteome</keyword>
<dbReference type="GO" id="GO:0005739">
    <property type="term" value="C:mitochondrion"/>
    <property type="evidence" value="ECO:0007669"/>
    <property type="project" value="EnsemblFungi"/>
</dbReference>
<dbReference type="PROSITE" id="PS00028">
    <property type="entry name" value="ZINC_FINGER_C2H2_1"/>
    <property type="match status" value="1"/>
</dbReference>
<organism evidence="13 14">
    <name type="scientific">Tetrapisispora phaffii (strain ATCC 24235 / CBS 4417 / NBRC 1672 / NRRL Y-8282 / UCD 70-5)</name>
    <name type="common">Yeast</name>
    <name type="synonym">Fabospora phaffii</name>
    <dbReference type="NCBI Taxonomy" id="1071381"/>
    <lineage>
        <taxon>Eukaryota</taxon>
        <taxon>Fungi</taxon>
        <taxon>Dikarya</taxon>
        <taxon>Ascomycota</taxon>
        <taxon>Saccharomycotina</taxon>
        <taxon>Saccharomycetes</taxon>
        <taxon>Saccharomycetales</taxon>
        <taxon>Saccharomycetaceae</taxon>
        <taxon>Tetrapisispora</taxon>
    </lineage>
</organism>
<evidence type="ECO:0000259" key="11">
    <source>
        <dbReference type="PROSITE" id="PS50173"/>
    </source>
</evidence>
<dbReference type="GO" id="GO:0008270">
    <property type="term" value="F:zinc ion binding"/>
    <property type="evidence" value="ECO:0007669"/>
    <property type="project" value="UniProtKB-KW"/>
</dbReference>
<feature type="domain" description="UmuC" evidence="11">
    <location>
        <begin position="26"/>
        <end position="308"/>
    </location>
</feature>
<evidence type="ECO:0000256" key="9">
    <source>
        <dbReference type="PROSITE-ProRule" id="PRU00042"/>
    </source>
</evidence>
<sequence length="641" mass="73274">MSKYKWKDLILLTSKTDAYSSPLACLAHIDVNAFFAQAEQIRCGYTKDDPVVCVQWSSIIAVSYAARKYNIKRMENIMEALKKSDNKIIPIHTAVYKKGEDFWQYHDGYGKWNKDPDKQLSPEKYKVSLNPYRREGRKIFKLMKEWCDLVEIASSDEGFLDLSRLVLQKLLFDEDITNFNDDTTQSRTIQDMFVNGDYNLEDNLPPVPKYLKKLKYEGILYAGDEGDNIEDWDDLFLCLGSIIMSELRNEIETTLGYTTSCGIARTKTVCKLASNFKKPNAQIIIRNSKLELFLDNENYEITSFWTLGGNSGKDIVKVLQLPSKGSLKYIRESWPTSSNDLKTYIDVKIKETIENGEPTDIDTTKTAILASKLFDLCRGIWLTPINTRPLVKSMMSNKNLRGNSCNSIVDCIQWFDIFSSELFGRVEELSEEYNKIFIPKTVSISFITNKSKNMTKSTALQCRGTKIQATDISIATSKLINAVYSQFDPNDSTSFFPLKQLSTSISNFEIIDNKKTVIDMFGKQIQKSTIIESSSKVIETNSDGNNQADENTKSHETFECDICKISFNERKDFVEHKDFHIAERLSESINGRSEDSLYLSVGERRLLSSSKNKVIKKEVKKPKKIDNKISGSQNILNFFKK</sequence>
<dbReference type="PANTHER" id="PTHR45873:SF1">
    <property type="entry name" value="DNA POLYMERASE ETA"/>
    <property type="match status" value="1"/>
</dbReference>
<dbReference type="InterPro" id="IPR041298">
    <property type="entry name" value="UBZ3"/>
</dbReference>
<dbReference type="PIRSF" id="PIRSF036603">
    <property type="entry name" value="DPol_eta"/>
    <property type="match status" value="1"/>
</dbReference>
<evidence type="ECO:0000259" key="10">
    <source>
        <dbReference type="PROSITE" id="PS50157"/>
    </source>
</evidence>
<dbReference type="GO" id="GO:0007059">
    <property type="term" value="P:chromosome segregation"/>
    <property type="evidence" value="ECO:0007669"/>
    <property type="project" value="EnsemblFungi"/>
</dbReference>
<dbReference type="GO" id="GO:0006281">
    <property type="term" value="P:DNA repair"/>
    <property type="evidence" value="ECO:0007669"/>
    <property type="project" value="UniProtKB-KW"/>
</dbReference>
<dbReference type="InterPro" id="IPR043502">
    <property type="entry name" value="DNA/RNA_pol_sf"/>
</dbReference>